<evidence type="ECO:0000313" key="1">
    <source>
        <dbReference type="EMBL" id="KAJ3452191.1"/>
    </source>
</evidence>
<sequence>MMVSLIGCYPQPPIWTNHFTVPFLFNNNGAKWEGVFYYDYENNRGRVDNFESQSDVFCGVYTTKTKCIHVVKNGWRYLYYPDYLGGKCCKCCNETMGCGILKNDWMEGAEYLGHRHFNGTDCIGWLQNGVDKNFYYVQSDVYPTLQIPCFLEMNNTKSDQIITYNRRLYNPSPISPLVFDILPENKCETFCKGENQKSWCEVFR</sequence>
<accession>A0AAV8AD37</accession>
<evidence type="ECO:0000313" key="2">
    <source>
        <dbReference type="Proteomes" id="UP001146793"/>
    </source>
</evidence>
<organism evidence="1 2">
    <name type="scientific">Anaeramoeba flamelloides</name>
    <dbReference type="NCBI Taxonomy" id="1746091"/>
    <lineage>
        <taxon>Eukaryota</taxon>
        <taxon>Metamonada</taxon>
        <taxon>Anaeramoebidae</taxon>
        <taxon>Anaeramoeba</taxon>
    </lineage>
</organism>
<protein>
    <submittedName>
        <fullName evidence="1">Uncharacterized protein</fullName>
    </submittedName>
</protein>
<dbReference type="Proteomes" id="UP001146793">
    <property type="component" value="Unassembled WGS sequence"/>
</dbReference>
<reference evidence="1" key="1">
    <citation type="submission" date="2022-08" db="EMBL/GenBank/DDBJ databases">
        <title>Novel sulphate-reducing endosymbionts in the free-living metamonad Anaeramoeba.</title>
        <authorList>
            <person name="Jerlstrom-Hultqvist J."/>
            <person name="Cepicka I."/>
            <person name="Gallot-Lavallee L."/>
            <person name="Salas-Leiva D."/>
            <person name="Curtis B.A."/>
            <person name="Zahonova K."/>
            <person name="Pipaliya S."/>
            <person name="Dacks J."/>
            <person name="Roger A.J."/>
        </authorList>
    </citation>
    <scope>NUCLEOTIDE SEQUENCE</scope>
    <source>
        <strain evidence="1">Busselton2</strain>
    </source>
</reference>
<dbReference type="AlphaFoldDB" id="A0AAV8AD37"/>
<comment type="caution">
    <text evidence="1">The sequence shown here is derived from an EMBL/GenBank/DDBJ whole genome shotgun (WGS) entry which is preliminary data.</text>
</comment>
<gene>
    <name evidence="1" type="ORF">M0812_03955</name>
</gene>
<name>A0AAV8AD37_9EUKA</name>
<dbReference type="EMBL" id="JANTQA010000008">
    <property type="protein sequence ID" value="KAJ3452191.1"/>
    <property type="molecule type" value="Genomic_DNA"/>
</dbReference>
<proteinExistence type="predicted"/>